<reference evidence="1" key="1">
    <citation type="submission" date="2024-05" db="EMBL/GenBank/DDBJ databases">
        <title>Planctomycetes of the genus Singulisphaera possess chitinolytic capabilities.</title>
        <authorList>
            <person name="Ivanova A."/>
        </authorList>
    </citation>
    <scope>NUCLEOTIDE SEQUENCE</scope>
    <source>
        <strain evidence="1">Ch08T</strain>
    </source>
</reference>
<organism evidence="1">
    <name type="scientific">Singulisphaera sp. Ch08</name>
    <dbReference type="NCBI Taxonomy" id="3120278"/>
    <lineage>
        <taxon>Bacteria</taxon>
        <taxon>Pseudomonadati</taxon>
        <taxon>Planctomycetota</taxon>
        <taxon>Planctomycetia</taxon>
        <taxon>Isosphaerales</taxon>
        <taxon>Isosphaeraceae</taxon>
        <taxon>Singulisphaera</taxon>
    </lineage>
</organism>
<sequence>MTPYYEGTSEAENLYRCTPELAEAWLKKAKQDRSRLTTRLFQPQKKEFLDGFIRGLEQHLGQAVSCNPTGAAQPEVATFAPAKISDAPPIMAEIRPETVESREPLETIAPENATILASDCPSIQTEPISELKIEDELDLAPVPDTPAAEEQERIAPTVEAGPVRLHDESAAKMATITGHCETRYEPDSETEMAMGVLRLSGWAVDEEPDLNGLSERVDTAANQLDDPPVQTGGPVPSIEWNRVFEQARGVGMVDLSAYDFIDGLGELRELIDRWQYLHQDSSSVENP</sequence>
<name>A0AAU7CDV3_9BACT</name>
<accession>A0AAU7CDV3</accession>
<protein>
    <submittedName>
        <fullName evidence="1">Uncharacterized protein</fullName>
    </submittedName>
</protein>
<dbReference type="RefSeq" id="WP_406695958.1">
    <property type="nucleotide sequence ID" value="NZ_CP155447.1"/>
</dbReference>
<proteinExistence type="predicted"/>
<dbReference type="AlphaFoldDB" id="A0AAU7CDV3"/>
<gene>
    <name evidence="1" type="ORF">V5E97_33690</name>
</gene>
<dbReference type="EMBL" id="CP155447">
    <property type="protein sequence ID" value="XBH03223.1"/>
    <property type="molecule type" value="Genomic_DNA"/>
</dbReference>
<evidence type="ECO:0000313" key="1">
    <source>
        <dbReference type="EMBL" id="XBH03223.1"/>
    </source>
</evidence>